<gene>
    <name evidence="2" type="ORF">F4V43_15035</name>
</gene>
<dbReference type="OrthoDB" id="9816453at2"/>
<organism evidence="2 3">
    <name type="scientific">Paenibacillus spiritus</name>
    <dbReference type="NCBI Taxonomy" id="2496557"/>
    <lineage>
        <taxon>Bacteria</taxon>
        <taxon>Bacillati</taxon>
        <taxon>Bacillota</taxon>
        <taxon>Bacilli</taxon>
        <taxon>Bacillales</taxon>
        <taxon>Paenibacillaceae</taxon>
        <taxon>Paenibacillus</taxon>
    </lineage>
</organism>
<keyword evidence="2" id="KW-0378">Hydrolase</keyword>
<evidence type="ECO:0000313" key="2">
    <source>
        <dbReference type="EMBL" id="KAA8999645.1"/>
    </source>
</evidence>
<dbReference type="Proteomes" id="UP000367750">
    <property type="component" value="Unassembled WGS sequence"/>
</dbReference>
<feature type="domain" description="Phosphodiester glycosidase" evidence="1">
    <location>
        <begin position="175"/>
        <end position="354"/>
    </location>
</feature>
<comment type="caution">
    <text evidence="2">The sequence shown here is derived from an EMBL/GenBank/DDBJ whole genome shotgun (WGS) entry which is preliminary data.</text>
</comment>
<dbReference type="PANTHER" id="PTHR40446:SF2">
    <property type="entry name" value="N-ACETYLGLUCOSAMINE-1-PHOSPHODIESTER ALPHA-N-ACETYLGLUCOSAMINIDASE"/>
    <property type="match status" value="1"/>
</dbReference>
<dbReference type="GO" id="GO:0016798">
    <property type="term" value="F:hydrolase activity, acting on glycosyl bonds"/>
    <property type="evidence" value="ECO:0007669"/>
    <property type="project" value="UniProtKB-KW"/>
</dbReference>
<protein>
    <submittedName>
        <fullName evidence="2">Phosphodiester glycosidase family protein</fullName>
    </submittedName>
</protein>
<name>A0A5J5FZP1_9BACL</name>
<dbReference type="Pfam" id="PF09992">
    <property type="entry name" value="NAGPA"/>
    <property type="match status" value="1"/>
</dbReference>
<dbReference type="PANTHER" id="PTHR40446">
    <property type="entry name" value="N-ACETYLGLUCOSAMINE-1-PHOSPHODIESTER ALPHA-N-ACETYLGLUCOSAMINIDASE"/>
    <property type="match status" value="1"/>
</dbReference>
<dbReference type="RefSeq" id="WP_150459077.1">
    <property type="nucleotide sequence ID" value="NZ_VYKK01000022.1"/>
</dbReference>
<dbReference type="AlphaFoldDB" id="A0A5J5FZP1"/>
<keyword evidence="3" id="KW-1185">Reference proteome</keyword>
<evidence type="ECO:0000313" key="3">
    <source>
        <dbReference type="Proteomes" id="UP000367750"/>
    </source>
</evidence>
<sequence>MMTPVKRVNRFLLLATAPFFGLLLCLMLVQPALELDLKTELYSPADGPLAEAARLKGELQTAGHTAAETARTIGDSVKLYNRTTAVMNGIVVQAKAQAGRPASIYNRRIQTRLGWPLKIVDSQRINLELYRINPGSYNGYALKVKLKDPSAMAMSLGTGSPGSSETTLQAVLRSGAVAGINAGGFADRSGKRYPLGTTMIGGQYVDGFQPSSKNLTFVGLNKKGRLIGGAFSSRSQLDRLQPSFGATFVPVLLRGGVPLPIPEKWRTSPTRAPRTVIGNYKDDQLLVLVVNGYNESGNSGATLAELQNKLQALGVVDAYNLDGGGSSSLILNGTVLNRPSDGRLRQVPTHFLFFK</sequence>
<evidence type="ECO:0000259" key="1">
    <source>
        <dbReference type="Pfam" id="PF09992"/>
    </source>
</evidence>
<dbReference type="InterPro" id="IPR018711">
    <property type="entry name" value="NAGPA"/>
</dbReference>
<keyword evidence="2" id="KW-0326">Glycosidase</keyword>
<accession>A0A5J5FZP1</accession>
<reference evidence="2 3" key="1">
    <citation type="submission" date="2019-09" db="EMBL/GenBank/DDBJ databases">
        <title>Bacillus ochoae sp. nov., Paenibacillus whitsoniae sp. nov., Paenibacillus spiritus sp. nov. Isolated from the Mars Exploration Rover during spacecraft assembly.</title>
        <authorList>
            <person name="Seuylemezian A."/>
            <person name="Vaishampayan P."/>
        </authorList>
    </citation>
    <scope>NUCLEOTIDE SEQUENCE [LARGE SCALE GENOMIC DNA]</scope>
    <source>
        <strain evidence="2 3">MER_111</strain>
    </source>
</reference>
<proteinExistence type="predicted"/>
<dbReference type="EMBL" id="VYKK01000022">
    <property type="protein sequence ID" value="KAA8999645.1"/>
    <property type="molecule type" value="Genomic_DNA"/>
</dbReference>